<accession>A0ABQ3KPD1</accession>
<keyword evidence="2" id="KW-1185">Reference proteome</keyword>
<evidence type="ECO:0000313" key="2">
    <source>
        <dbReference type="Proteomes" id="UP000649955"/>
    </source>
</evidence>
<organism evidence="1 2">
    <name type="scientific">Amycolatopsis bullii</name>
    <dbReference type="NCBI Taxonomy" id="941987"/>
    <lineage>
        <taxon>Bacteria</taxon>
        <taxon>Bacillati</taxon>
        <taxon>Actinomycetota</taxon>
        <taxon>Actinomycetes</taxon>
        <taxon>Pseudonocardiales</taxon>
        <taxon>Pseudonocardiaceae</taxon>
        <taxon>Amycolatopsis</taxon>
    </lineage>
</organism>
<name>A0ABQ3KPD1_9PSEU</name>
<dbReference type="Proteomes" id="UP000649955">
    <property type="component" value="Unassembled WGS sequence"/>
</dbReference>
<protein>
    <submittedName>
        <fullName evidence="1">Uncharacterized protein</fullName>
    </submittedName>
</protein>
<gene>
    <name evidence="1" type="ORF">GCM10017567_74010</name>
</gene>
<evidence type="ECO:0000313" key="1">
    <source>
        <dbReference type="EMBL" id="GHG41636.1"/>
    </source>
</evidence>
<reference evidence="2" key="1">
    <citation type="journal article" date="2019" name="Int. J. Syst. Evol. Microbiol.">
        <title>The Global Catalogue of Microorganisms (GCM) 10K type strain sequencing project: providing services to taxonomists for standard genome sequencing and annotation.</title>
        <authorList>
            <consortium name="The Broad Institute Genomics Platform"/>
            <consortium name="The Broad Institute Genome Sequencing Center for Infectious Disease"/>
            <person name="Wu L."/>
            <person name="Ma J."/>
        </authorList>
    </citation>
    <scope>NUCLEOTIDE SEQUENCE [LARGE SCALE GENOMIC DNA]</scope>
    <source>
        <strain evidence="2">CGMCC 4.7680</strain>
    </source>
</reference>
<dbReference type="EMBL" id="BNAW01000051">
    <property type="protein sequence ID" value="GHG41636.1"/>
    <property type="molecule type" value="Genomic_DNA"/>
</dbReference>
<comment type="caution">
    <text evidence="1">The sequence shown here is derived from an EMBL/GenBank/DDBJ whole genome shotgun (WGS) entry which is preliminary data.</text>
</comment>
<sequence>MADEDSVAVTAASALSAACRPGEALAPVADKANTIAAVALM</sequence>
<proteinExistence type="predicted"/>